<gene>
    <name evidence="1" type="ORF">S12H4_61648</name>
</gene>
<sequence length="40" mass="4937">KMLDEQRETILENYRKELLEKYPYEISAERLRDIDPLDIP</sequence>
<name>X1UWL0_9ZZZZ</name>
<comment type="caution">
    <text evidence="1">The sequence shown here is derived from an EMBL/GenBank/DDBJ whole genome shotgun (WGS) entry which is preliminary data.</text>
</comment>
<feature type="non-terminal residue" evidence="1">
    <location>
        <position position="1"/>
    </location>
</feature>
<accession>X1UWL0</accession>
<dbReference type="EMBL" id="BARW01041004">
    <property type="protein sequence ID" value="GAJ21854.1"/>
    <property type="molecule type" value="Genomic_DNA"/>
</dbReference>
<evidence type="ECO:0000313" key="1">
    <source>
        <dbReference type="EMBL" id="GAJ21854.1"/>
    </source>
</evidence>
<protein>
    <submittedName>
        <fullName evidence="1">Uncharacterized protein</fullName>
    </submittedName>
</protein>
<dbReference type="AlphaFoldDB" id="X1UWL0"/>
<organism evidence="1">
    <name type="scientific">marine sediment metagenome</name>
    <dbReference type="NCBI Taxonomy" id="412755"/>
    <lineage>
        <taxon>unclassified sequences</taxon>
        <taxon>metagenomes</taxon>
        <taxon>ecological metagenomes</taxon>
    </lineage>
</organism>
<proteinExistence type="predicted"/>
<reference evidence="1" key="1">
    <citation type="journal article" date="2014" name="Front. Microbiol.">
        <title>High frequency of phylogenetically diverse reductive dehalogenase-homologous genes in deep subseafloor sedimentary metagenomes.</title>
        <authorList>
            <person name="Kawai M."/>
            <person name="Futagami T."/>
            <person name="Toyoda A."/>
            <person name="Takaki Y."/>
            <person name="Nishi S."/>
            <person name="Hori S."/>
            <person name="Arai W."/>
            <person name="Tsubouchi T."/>
            <person name="Morono Y."/>
            <person name="Uchiyama I."/>
            <person name="Ito T."/>
            <person name="Fujiyama A."/>
            <person name="Inagaki F."/>
            <person name="Takami H."/>
        </authorList>
    </citation>
    <scope>NUCLEOTIDE SEQUENCE</scope>
    <source>
        <strain evidence="1">Expedition CK06-06</strain>
    </source>
</reference>